<dbReference type="HOGENOM" id="CLU_1378196_0_0_1"/>
<gene>
    <name evidence="2" type="ORF">FPSE_00233</name>
</gene>
<comment type="caution">
    <text evidence="2">The sequence shown here is derived from an EMBL/GenBank/DDBJ whole genome shotgun (WGS) entry which is preliminary data.</text>
</comment>
<dbReference type="Pfam" id="PF20183">
    <property type="entry name" value="DUF6546"/>
    <property type="match status" value="1"/>
</dbReference>
<sequence length="198" mass="22746">MIRARPDDKSKRDSHAEWTMHTVTQNGFKELAVSFLFDVSDFLKNLGNIWGSADLQSLALTSVLLLAGEQRQDEVQRLLIDTAKMALLMPDLKTFVLWTGDMDIACAFIYTRGERYAEINWRGTWELNIGSDAMNAWNNVAKFHGVQLRTTAHKRITEVIMSHGDSIYHLDLPCEVIQPTSLWQIRMENQRRNPPIRS</sequence>
<dbReference type="eggNOG" id="ENOG502SM97">
    <property type="taxonomic scope" value="Eukaryota"/>
</dbReference>
<dbReference type="GeneID" id="20358853"/>
<protein>
    <recommendedName>
        <fullName evidence="1">DUF6546 domain-containing protein</fullName>
    </recommendedName>
</protein>
<dbReference type="EMBL" id="AFNW01000006">
    <property type="protein sequence ID" value="EKJ79548.1"/>
    <property type="molecule type" value="Genomic_DNA"/>
</dbReference>
<dbReference type="KEGG" id="fpu:FPSE_00233"/>
<dbReference type="AlphaFoldDB" id="K3VWL2"/>
<dbReference type="InterPro" id="IPR046676">
    <property type="entry name" value="DUF6546"/>
</dbReference>
<feature type="domain" description="DUF6546" evidence="1">
    <location>
        <begin position="22"/>
        <end position="178"/>
    </location>
</feature>
<dbReference type="Proteomes" id="UP000007978">
    <property type="component" value="Chromosome 1"/>
</dbReference>
<proteinExistence type="predicted"/>
<keyword evidence="3" id="KW-1185">Reference proteome</keyword>
<dbReference type="OrthoDB" id="3728558at2759"/>
<dbReference type="RefSeq" id="XP_009251628.1">
    <property type="nucleotide sequence ID" value="XM_009253353.1"/>
</dbReference>
<evidence type="ECO:0000313" key="3">
    <source>
        <dbReference type="Proteomes" id="UP000007978"/>
    </source>
</evidence>
<accession>K3VWL2</accession>
<evidence type="ECO:0000313" key="2">
    <source>
        <dbReference type="EMBL" id="EKJ79548.1"/>
    </source>
</evidence>
<name>K3VWL2_FUSPC</name>
<evidence type="ECO:0000259" key="1">
    <source>
        <dbReference type="Pfam" id="PF20183"/>
    </source>
</evidence>
<organism evidence="2 3">
    <name type="scientific">Fusarium pseudograminearum (strain CS3096)</name>
    <name type="common">Wheat and barley crown-rot fungus</name>
    <dbReference type="NCBI Taxonomy" id="1028729"/>
    <lineage>
        <taxon>Eukaryota</taxon>
        <taxon>Fungi</taxon>
        <taxon>Dikarya</taxon>
        <taxon>Ascomycota</taxon>
        <taxon>Pezizomycotina</taxon>
        <taxon>Sordariomycetes</taxon>
        <taxon>Hypocreomycetidae</taxon>
        <taxon>Hypocreales</taxon>
        <taxon>Nectriaceae</taxon>
        <taxon>Fusarium</taxon>
    </lineage>
</organism>
<reference evidence="2 3" key="1">
    <citation type="journal article" date="2012" name="PLoS Pathog.">
        <title>Comparative pathogenomics reveals horizontally acquired novel virulence genes in fungi infecting cereal hosts.</title>
        <authorList>
            <person name="Gardiner D.M."/>
            <person name="McDonald M.C."/>
            <person name="Covarelli L."/>
            <person name="Solomon P.S."/>
            <person name="Rusu A.G."/>
            <person name="Marshall M."/>
            <person name="Kazan K."/>
            <person name="Chakraborty S."/>
            <person name="McDonald B.A."/>
            <person name="Manners J.M."/>
        </authorList>
    </citation>
    <scope>NUCLEOTIDE SEQUENCE [LARGE SCALE GENOMIC DNA]</scope>
    <source>
        <strain evidence="2 3">CS3096</strain>
    </source>
</reference>